<sequence length="219" mass="24931">MITTIAKRFKFNYTTISMLYFLTLIFNLLIINRFSSSIANLAMMIFTIVYLLFVVFSIMKFCSKTLFFITVWFFLGPTFISGILIVAVMAAFNVNFSASGEMLFLGIGIISVSSAMVILFWKKELFLERVKASIYITSATYLILISISNLYSYNITDLESLPVFIKVDNTELQTMNISPKDVLRYFTSAVSLPFLIANAVLRALVECLNYCQKVKKDKL</sequence>
<feature type="transmembrane region" description="Helical" evidence="1">
    <location>
        <begin position="12"/>
        <end position="31"/>
    </location>
</feature>
<keyword evidence="1" id="KW-0812">Transmembrane</keyword>
<evidence type="ECO:0000313" key="2">
    <source>
        <dbReference type="EMBL" id="TKI56797.1"/>
    </source>
</evidence>
<dbReference type="EMBL" id="SZNK01000001">
    <property type="protein sequence ID" value="TKI56797.1"/>
    <property type="molecule type" value="Genomic_DNA"/>
</dbReference>
<dbReference type="RefSeq" id="WP_162309093.1">
    <property type="nucleotide sequence ID" value="NZ_SZNK01000001.1"/>
</dbReference>
<organism evidence="2 3">
    <name type="scientific">Brevibacillus antibioticus</name>
    <dbReference type="NCBI Taxonomy" id="2570228"/>
    <lineage>
        <taxon>Bacteria</taxon>
        <taxon>Bacillati</taxon>
        <taxon>Bacillota</taxon>
        <taxon>Bacilli</taxon>
        <taxon>Bacillales</taxon>
        <taxon>Paenibacillaceae</taxon>
        <taxon>Brevibacillus</taxon>
    </lineage>
</organism>
<dbReference type="Proteomes" id="UP000307841">
    <property type="component" value="Unassembled WGS sequence"/>
</dbReference>
<keyword evidence="1" id="KW-0472">Membrane</keyword>
<feature type="transmembrane region" description="Helical" evidence="1">
    <location>
        <begin position="133"/>
        <end position="153"/>
    </location>
</feature>
<feature type="transmembrane region" description="Helical" evidence="1">
    <location>
        <begin position="185"/>
        <end position="205"/>
    </location>
</feature>
<evidence type="ECO:0000256" key="1">
    <source>
        <dbReference type="SAM" id="Phobius"/>
    </source>
</evidence>
<evidence type="ECO:0000313" key="3">
    <source>
        <dbReference type="Proteomes" id="UP000307841"/>
    </source>
</evidence>
<keyword evidence="1" id="KW-1133">Transmembrane helix</keyword>
<feature type="transmembrane region" description="Helical" evidence="1">
    <location>
        <begin position="37"/>
        <end position="59"/>
    </location>
</feature>
<accession>A0A4U2Y869</accession>
<comment type="caution">
    <text evidence="2">The sequence shown here is derived from an EMBL/GenBank/DDBJ whole genome shotgun (WGS) entry which is preliminary data.</text>
</comment>
<keyword evidence="3" id="KW-1185">Reference proteome</keyword>
<proteinExistence type="predicted"/>
<feature type="transmembrane region" description="Helical" evidence="1">
    <location>
        <begin position="66"/>
        <end position="90"/>
    </location>
</feature>
<reference evidence="2 3" key="1">
    <citation type="submission" date="2019-04" db="EMBL/GenBank/DDBJ databases">
        <title>Whole genome sequencing of Brevibacillus sp. TGS2-1.</title>
        <authorList>
            <person name="Choi A."/>
        </authorList>
    </citation>
    <scope>NUCLEOTIDE SEQUENCE [LARGE SCALE GENOMIC DNA]</scope>
    <source>
        <strain evidence="2 3">TGS2-1</strain>
    </source>
</reference>
<dbReference type="AlphaFoldDB" id="A0A4U2Y869"/>
<name>A0A4U2Y869_9BACL</name>
<feature type="transmembrane region" description="Helical" evidence="1">
    <location>
        <begin position="102"/>
        <end position="121"/>
    </location>
</feature>
<gene>
    <name evidence="2" type="ORF">E8L90_15690</name>
</gene>
<protein>
    <submittedName>
        <fullName evidence="2">Uncharacterized protein</fullName>
    </submittedName>
</protein>